<dbReference type="Gene3D" id="3.30.2090.10">
    <property type="entry name" value="Multidrug efflux transporter AcrB TolC docking domain, DN and DC subdomains"/>
    <property type="match status" value="2"/>
</dbReference>
<feature type="transmembrane region" description="Helical" evidence="8">
    <location>
        <begin position="928"/>
        <end position="947"/>
    </location>
</feature>
<proteinExistence type="inferred from homology"/>
<feature type="transmembrane region" description="Helical" evidence="8">
    <location>
        <begin position="1057"/>
        <end position="1079"/>
    </location>
</feature>
<dbReference type="PANTHER" id="PTHR32063">
    <property type="match status" value="1"/>
</dbReference>
<reference evidence="10" key="1">
    <citation type="submission" date="2016-10" db="EMBL/GenBank/DDBJ databases">
        <authorList>
            <person name="Varghese N."/>
            <person name="Submissions S."/>
        </authorList>
    </citation>
    <scope>NUCLEOTIDE SEQUENCE [LARGE SCALE GENOMIC DNA]</scope>
    <source>
        <strain evidence="10">DSM 26348</strain>
    </source>
</reference>
<evidence type="ECO:0000256" key="7">
    <source>
        <dbReference type="ARBA" id="ARBA00023136"/>
    </source>
</evidence>
<keyword evidence="3" id="KW-0813">Transport</keyword>
<evidence type="ECO:0000313" key="10">
    <source>
        <dbReference type="Proteomes" id="UP000199518"/>
    </source>
</evidence>
<dbReference type="Pfam" id="PF00873">
    <property type="entry name" value="ACR_tran"/>
    <property type="match status" value="1"/>
</dbReference>
<dbReference type="Gene3D" id="3.30.70.1430">
    <property type="entry name" value="Multidrug efflux transporter AcrB pore domain"/>
    <property type="match status" value="2"/>
</dbReference>
<dbReference type="GO" id="GO:0042910">
    <property type="term" value="F:xenobiotic transmembrane transporter activity"/>
    <property type="evidence" value="ECO:0007669"/>
    <property type="project" value="TreeGrafter"/>
</dbReference>
<evidence type="ECO:0000256" key="5">
    <source>
        <dbReference type="ARBA" id="ARBA00022692"/>
    </source>
</evidence>
<keyword evidence="6 8" id="KW-1133">Transmembrane helix</keyword>
<dbReference type="GO" id="GO:0005886">
    <property type="term" value="C:plasma membrane"/>
    <property type="evidence" value="ECO:0007669"/>
    <property type="project" value="UniProtKB-SubCell"/>
</dbReference>
<organism evidence="9 10">
    <name type="scientific">Planctomicrobium piriforme</name>
    <dbReference type="NCBI Taxonomy" id="1576369"/>
    <lineage>
        <taxon>Bacteria</taxon>
        <taxon>Pseudomonadati</taxon>
        <taxon>Planctomycetota</taxon>
        <taxon>Planctomycetia</taxon>
        <taxon>Planctomycetales</taxon>
        <taxon>Planctomycetaceae</taxon>
        <taxon>Planctomicrobium</taxon>
    </lineage>
</organism>
<dbReference type="SUPFAM" id="SSF82693">
    <property type="entry name" value="Multidrug efflux transporter AcrB pore domain, PN1, PN2, PC1 and PC2 subdomains"/>
    <property type="match status" value="2"/>
</dbReference>
<comment type="similarity">
    <text evidence="2">Belongs to the resistance-nodulation-cell division (RND) (TC 2.A.6) family.</text>
</comment>
<keyword evidence="5 8" id="KW-0812">Transmembrane</keyword>
<dbReference type="NCBIfam" id="TIGR00914">
    <property type="entry name" value="2A0601"/>
    <property type="match status" value="1"/>
</dbReference>
<dbReference type="Gene3D" id="3.30.70.1320">
    <property type="entry name" value="Multidrug efflux transporter AcrB pore domain like"/>
    <property type="match status" value="1"/>
</dbReference>
<dbReference type="EMBL" id="FOQD01000013">
    <property type="protein sequence ID" value="SFI90776.1"/>
    <property type="molecule type" value="Genomic_DNA"/>
</dbReference>
<feature type="transmembrane region" description="Helical" evidence="8">
    <location>
        <begin position="589"/>
        <end position="607"/>
    </location>
</feature>
<dbReference type="SUPFAM" id="SSF82866">
    <property type="entry name" value="Multidrug efflux transporter AcrB transmembrane domain"/>
    <property type="match status" value="2"/>
</dbReference>
<evidence type="ECO:0000256" key="4">
    <source>
        <dbReference type="ARBA" id="ARBA00022475"/>
    </source>
</evidence>
<dbReference type="Proteomes" id="UP000199518">
    <property type="component" value="Unassembled WGS sequence"/>
</dbReference>
<evidence type="ECO:0000256" key="8">
    <source>
        <dbReference type="SAM" id="Phobius"/>
    </source>
</evidence>
<evidence type="ECO:0000256" key="1">
    <source>
        <dbReference type="ARBA" id="ARBA00004651"/>
    </source>
</evidence>
<sequence>MESTSTPVTTIKRKRRFARNVRIPWKSEARNSKSQPDLNFSLNVDRSIRKFSAMNRLIRFSLEHRLLIVALAIVTLLGGGYLSLSLPVDIFPSLTRPRVTIMTEAPGLSPEEVETLVTFPLETTLNGATGVEAVRSASGIGLSVIYVEFGWNTNVYTARQIVNERLAVVANQLPANAKPQLTPISSIMGQIMMIGMWSKDGSTKPMDVRTAADWIVRQRLLTIPGVAQVIVMGGGRKQFQVQVDPDLLIAYGVTLQEVEQALGESNQNATGGYLERASMEFLVRGIGRAQSAADVGMTVVKSGARPVLIRDIAAVVEGPQIKRGDSSVNGEPAVVLTVAKQPEADTRRLTEDVEKAVREIQASLAKTNPDLVLDANLYQQRTFIDIGIHNVVEALRDGAILVTIILFLFLMNFRTTVITLTAIPLSLVLTGLFFYLTGMSINVMTLGGLAVAMGELVDDAIVDIENVFRRLKQNVHLSSPRPALTVIYEASLEIRSSIVFGTMLVILVFVPLFALQGIEGRLFTPLGIAYIVSILASLLVSLTVTPVLASLLLTPKSLAGAEHDSWLLAGLKRLVTPVIRLSCSATGNAVLLTGVLLAIIGSGFLVTRLGSDFLPPFDEGAAQVNVVLPPGSSLEQSNRVSRMVDTAFRKHMQDDKHPNGLVKSFVRRSGRAELDEHAEGVNVTEYVLTFNPESGVKRQDALATLRAELEEIPGIEYEAEQPLAHLISHMLSGVTAQIAIKIYGDDLDVLREKAQEVKAAITGIPGLAPPVVEPQQLIPQIRIELNREQLAQYGVTPGYVNEFIETALNGRVISTLLEGQRTFDLVVRLDDQHRTDYANLHRLSLDLPNGERIPLSAVARVYEAGGPNTINRENVRRRITIRCNPTDRDLGSVVADIRKAVDKKVTLPEGYFIEYGGQFQAQQEATQLISVLSLVSLSGVFLVLYTLFPSVRIVLQIMLALPIAFVGGVLALWLTGQTLTVASLVGFISLGGIAARNGILLVAHYLHLMREEGEAFSYNMVLRGSLERLAPVLMTALTAGIGLVPLVIGGQQPGKEILYPVATVILGGLITSTICEYLVHPGLFWRFSGPAADRLAHRSVAESSSIGT</sequence>
<name>A0A1I3M247_9PLAN</name>
<feature type="transmembrane region" description="Helical" evidence="8">
    <location>
        <begin position="953"/>
        <end position="974"/>
    </location>
</feature>
<keyword evidence="4" id="KW-1003">Cell membrane</keyword>
<gene>
    <name evidence="9" type="ORF">SAMN05421753_113129</name>
</gene>
<accession>A0A1I3M247</accession>
<feature type="transmembrane region" description="Helical" evidence="8">
    <location>
        <begin position="527"/>
        <end position="549"/>
    </location>
</feature>
<dbReference type="Gene3D" id="3.30.70.1440">
    <property type="entry name" value="Multidrug efflux transporter AcrB pore domain"/>
    <property type="match status" value="1"/>
</dbReference>
<protein>
    <submittedName>
        <fullName evidence="9">Heavy-metal exporter, HME family</fullName>
    </submittedName>
</protein>
<feature type="transmembrane region" description="Helical" evidence="8">
    <location>
        <begin position="1028"/>
        <end position="1050"/>
    </location>
</feature>
<keyword evidence="7 8" id="KW-0472">Membrane</keyword>
<feature type="transmembrane region" description="Helical" evidence="8">
    <location>
        <begin position="417"/>
        <end position="436"/>
    </location>
</feature>
<dbReference type="STRING" id="1576369.SAMN05421753_113129"/>
<feature type="transmembrane region" description="Helical" evidence="8">
    <location>
        <begin position="66"/>
        <end position="84"/>
    </location>
</feature>
<feature type="transmembrane region" description="Helical" evidence="8">
    <location>
        <begin position="981"/>
        <end position="1008"/>
    </location>
</feature>
<dbReference type="AlphaFoldDB" id="A0A1I3M247"/>
<dbReference type="PANTHER" id="PTHR32063:SF4">
    <property type="entry name" value="SLR6043 PROTEIN"/>
    <property type="match status" value="1"/>
</dbReference>
<evidence type="ECO:0000256" key="6">
    <source>
        <dbReference type="ARBA" id="ARBA00022989"/>
    </source>
</evidence>
<keyword evidence="10" id="KW-1185">Reference proteome</keyword>
<dbReference type="InterPro" id="IPR027463">
    <property type="entry name" value="AcrB_DN_DC_subdom"/>
</dbReference>
<comment type="subcellular location">
    <subcellularLocation>
        <location evidence="1">Cell membrane</location>
        <topology evidence="1">Multi-pass membrane protein</topology>
    </subcellularLocation>
</comment>
<dbReference type="PRINTS" id="PR00702">
    <property type="entry name" value="ACRIFLAVINRP"/>
</dbReference>
<dbReference type="InterPro" id="IPR001036">
    <property type="entry name" value="Acrflvin-R"/>
</dbReference>
<dbReference type="SUPFAM" id="SSF82714">
    <property type="entry name" value="Multidrug efflux transporter AcrB TolC docking domain, DN and DC subdomains"/>
    <property type="match status" value="2"/>
</dbReference>
<evidence type="ECO:0000256" key="2">
    <source>
        <dbReference type="ARBA" id="ARBA00010942"/>
    </source>
</evidence>
<dbReference type="Gene3D" id="1.20.1640.10">
    <property type="entry name" value="Multidrug efflux transporter AcrB transmembrane domain"/>
    <property type="match status" value="2"/>
</dbReference>
<dbReference type="GO" id="GO:0008324">
    <property type="term" value="F:monoatomic cation transmembrane transporter activity"/>
    <property type="evidence" value="ECO:0007669"/>
    <property type="project" value="InterPro"/>
</dbReference>
<evidence type="ECO:0000256" key="3">
    <source>
        <dbReference type="ARBA" id="ARBA00022448"/>
    </source>
</evidence>
<evidence type="ECO:0000313" key="9">
    <source>
        <dbReference type="EMBL" id="SFI90776.1"/>
    </source>
</evidence>
<feature type="transmembrane region" description="Helical" evidence="8">
    <location>
        <begin position="494"/>
        <end position="515"/>
    </location>
</feature>
<dbReference type="InterPro" id="IPR004763">
    <property type="entry name" value="CusA-like"/>
</dbReference>